<dbReference type="FunFam" id="3.20.20.140:FF:000036">
    <property type="entry name" value="Carbamoyl-phosphate synthase large chain"/>
    <property type="match status" value="1"/>
</dbReference>
<dbReference type="SUPFAM" id="SSF51556">
    <property type="entry name" value="Metallo-dependent hydrolases"/>
    <property type="match status" value="1"/>
</dbReference>
<evidence type="ECO:0000259" key="6">
    <source>
        <dbReference type="Pfam" id="PF01979"/>
    </source>
</evidence>
<evidence type="ECO:0000256" key="1">
    <source>
        <dbReference type="ARBA" id="ARBA00001947"/>
    </source>
</evidence>
<gene>
    <name evidence="7" type="ORF">A3F34_00320</name>
</gene>
<evidence type="ECO:0000256" key="2">
    <source>
        <dbReference type="ARBA" id="ARBA00002368"/>
    </source>
</evidence>
<dbReference type="InterPro" id="IPR011059">
    <property type="entry name" value="Metal-dep_hydrolase_composite"/>
</dbReference>
<dbReference type="InterPro" id="IPR050138">
    <property type="entry name" value="DHOase/Allantoinase_Hydrolase"/>
</dbReference>
<dbReference type="Proteomes" id="UP000179024">
    <property type="component" value="Unassembled WGS sequence"/>
</dbReference>
<dbReference type="GO" id="GO:0046872">
    <property type="term" value="F:metal ion binding"/>
    <property type="evidence" value="ECO:0007669"/>
    <property type="project" value="UniProtKB-KW"/>
</dbReference>
<comment type="similarity">
    <text evidence="3">Belongs to the metallo-dependent hydrolases superfamily. DHOase family. Class I DHOase subfamily.</text>
</comment>
<sequence>MILLPGESTMPKYFRLPGLVDAHVHLREPGATHKEDFTTGTKAALAGGYTTIIDMPNNPVPTISKEALDDKIKLASGRIFCDVGFYFGTTGENTTEFSKIVDSVFGLKVYMNVTTGMLVVGDEVKLDLIFKSWPKKRRIFVHAEGDTLATAIRLAKKHQKRLHVCHVVLKKEILMIRGEKEAGMDITCEVSGHNLFLDREVAKPLGTFGLMKPRLGAPEDRKALWDNLDIVDYIGSDHAPHTREEKLSDTPPFGVPGLETTLPLLLTAVAEKRLTMERLIELTSTRPREILGLPNDDETYTEVDLNKTYELSSDNLLTKCGWTQFDGVKVKGKVVKVVLRGKTVYDGEQIVGKPEGKVIFP</sequence>
<dbReference type="Pfam" id="PF01979">
    <property type="entry name" value="Amidohydro_1"/>
    <property type="match status" value="1"/>
</dbReference>
<dbReference type="GO" id="GO:0004038">
    <property type="term" value="F:allantoinase activity"/>
    <property type="evidence" value="ECO:0007669"/>
    <property type="project" value="TreeGrafter"/>
</dbReference>
<dbReference type="PANTHER" id="PTHR43668">
    <property type="entry name" value="ALLANTOINASE"/>
    <property type="match status" value="1"/>
</dbReference>
<accession>A0A1F7I6H5</accession>
<organism evidence="7 8">
    <name type="scientific">Candidatus Roizmanbacteria bacterium RIFCSPHIGHO2_12_FULL_44_10</name>
    <dbReference type="NCBI Taxonomy" id="1802054"/>
    <lineage>
        <taxon>Bacteria</taxon>
        <taxon>Candidatus Roizmaniibacteriota</taxon>
    </lineage>
</organism>
<dbReference type="InterPro" id="IPR006680">
    <property type="entry name" value="Amidohydro-rel"/>
</dbReference>
<evidence type="ECO:0000313" key="7">
    <source>
        <dbReference type="EMBL" id="OGK38955.1"/>
    </source>
</evidence>
<evidence type="ECO:0000313" key="8">
    <source>
        <dbReference type="Proteomes" id="UP000179024"/>
    </source>
</evidence>
<dbReference type="InterPro" id="IPR002195">
    <property type="entry name" value="Dihydroorotase_CS"/>
</dbReference>
<dbReference type="InterPro" id="IPR032466">
    <property type="entry name" value="Metal_Hydrolase"/>
</dbReference>
<proteinExistence type="inferred from homology"/>
<protein>
    <recommendedName>
        <fullName evidence="6">Amidohydrolase-related domain-containing protein</fullName>
    </recommendedName>
</protein>
<reference evidence="7 8" key="1">
    <citation type="journal article" date="2016" name="Nat. Commun.">
        <title>Thousands of microbial genomes shed light on interconnected biogeochemical processes in an aquifer system.</title>
        <authorList>
            <person name="Anantharaman K."/>
            <person name="Brown C.T."/>
            <person name="Hug L.A."/>
            <person name="Sharon I."/>
            <person name="Castelle C.J."/>
            <person name="Probst A.J."/>
            <person name="Thomas B.C."/>
            <person name="Singh A."/>
            <person name="Wilkins M.J."/>
            <person name="Karaoz U."/>
            <person name="Brodie E.L."/>
            <person name="Williams K.H."/>
            <person name="Hubbard S.S."/>
            <person name="Banfield J.F."/>
        </authorList>
    </citation>
    <scope>NUCLEOTIDE SEQUENCE [LARGE SCALE GENOMIC DNA]</scope>
</reference>
<dbReference type="GO" id="GO:0006145">
    <property type="term" value="P:purine nucleobase catabolic process"/>
    <property type="evidence" value="ECO:0007669"/>
    <property type="project" value="TreeGrafter"/>
</dbReference>
<dbReference type="EMBL" id="MGAE01000036">
    <property type="protein sequence ID" value="OGK38955.1"/>
    <property type="molecule type" value="Genomic_DNA"/>
</dbReference>
<comment type="function">
    <text evidence="2">Catalyzes the reversible cyclization of carbamoyl aspartate to dihydroorotate.</text>
</comment>
<dbReference type="GO" id="GO:0005737">
    <property type="term" value="C:cytoplasm"/>
    <property type="evidence" value="ECO:0007669"/>
    <property type="project" value="TreeGrafter"/>
</dbReference>
<keyword evidence="4" id="KW-0479">Metal-binding</keyword>
<dbReference type="PROSITE" id="PS00482">
    <property type="entry name" value="DIHYDROOROTASE_1"/>
    <property type="match status" value="1"/>
</dbReference>
<dbReference type="PANTHER" id="PTHR43668:SF2">
    <property type="entry name" value="ALLANTOINASE"/>
    <property type="match status" value="1"/>
</dbReference>
<evidence type="ECO:0000256" key="4">
    <source>
        <dbReference type="ARBA" id="ARBA00022723"/>
    </source>
</evidence>
<dbReference type="SUPFAM" id="SSF51338">
    <property type="entry name" value="Composite domain of metallo-dependent hydrolases"/>
    <property type="match status" value="1"/>
</dbReference>
<comment type="caution">
    <text evidence="7">The sequence shown here is derived from an EMBL/GenBank/DDBJ whole genome shotgun (WGS) entry which is preliminary data.</text>
</comment>
<comment type="cofactor">
    <cofactor evidence="1">
        <name>Zn(2+)</name>
        <dbReference type="ChEBI" id="CHEBI:29105"/>
    </cofactor>
</comment>
<keyword evidence="5" id="KW-0378">Hydrolase</keyword>
<feature type="domain" description="Amidohydrolase-related" evidence="6">
    <location>
        <begin position="16"/>
        <end position="344"/>
    </location>
</feature>
<dbReference type="PROSITE" id="PS00483">
    <property type="entry name" value="DIHYDROOROTASE_2"/>
    <property type="match status" value="1"/>
</dbReference>
<evidence type="ECO:0000256" key="3">
    <source>
        <dbReference type="ARBA" id="ARBA00010286"/>
    </source>
</evidence>
<dbReference type="AlphaFoldDB" id="A0A1F7I6H5"/>
<dbReference type="Gene3D" id="3.20.20.140">
    <property type="entry name" value="Metal-dependent hydrolases"/>
    <property type="match status" value="1"/>
</dbReference>
<name>A0A1F7I6H5_9BACT</name>
<evidence type="ECO:0000256" key="5">
    <source>
        <dbReference type="ARBA" id="ARBA00022801"/>
    </source>
</evidence>